<feature type="repeat" description="WD" evidence="6">
    <location>
        <begin position="329"/>
        <end position="354"/>
    </location>
</feature>
<dbReference type="InterPro" id="IPR050995">
    <property type="entry name" value="WD-F-box_domain-protein"/>
</dbReference>
<dbReference type="InterPro" id="IPR001810">
    <property type="entry name" value="F-box_dom"/>
</dbReference>
<evidence type="ECO:0000256" key="4">
    <source>
        <dbReference type="ARBA" id="ARBA00022801"/>
    </source>
</evidence>
<dbReference type="AlphaFoldDB" id="A0A409VCZ8"/>
<dbReference type="SMART" id="SM00320">
    <property type="entry name" value="WD40"/>
    <property type="match status" value="7"/>
</dbReference>
<evidence type="ECO:0000256" key="5">
    <source>
        <dbReference type="ARBA" id="ARBA00023295"/>
    </source>
</evidence>
<dbReference type="InterPro" id="IPR001680">
    <property type="entry name" value="WD40_rpt"/>
</dbReference>
<name>A0A409VCZ8_9AGAR</name>
<dbReference type="SUPFAM" id="SSF81383">
    <property type="entry name" value="F-box domain"/>
    <property type="match status" value="1"/>
</dbReference>
<dbReference type="InterPro" id="IPR020472">
    <property type="entry name" value="WD40_PAC1"/>
</dbReference>
<dbReference type="PANTHER" id="PTHR14604:SF4">
    <property type="entry name" value="F-BOX DOMAIN-CONTAINING PROTEIN"/>
    <property type="match status" value="1"/>
</dbReference>
<gene>
    <name evidence="9" type="ORF">CVT24_006780</name>
</gene>
<feature type="compositionally biased region" description="Acidic residues" evidence="7">
    <location>
        <begin position="140"/>
        <end position="155"/>
    </location>
</feature>
<comment type="similarity">
    <text evidence="1">Belongs to the glycosyl hydrolase 5 (cellulase A) family.</text>
</comment>
<dbReference type="FunFam" id="3.20.20.80:FF:000130">
    <property type="entry name" value="Endoglucanase C"/>
    <property type="match status" value="1"/>
</dbReference>
<evidence type="ECO:0000313" key="9">
    <source>
        <dbReference type="EMBL" id="PPQ63255.1"/>
    </source>
</evidence>
<feature type="repeat" description="WD" evidence="6">
    <location>
        <begin position="268"/>
        <end position="313"/>
    </location>
</feature>
<dbReference type="PROSITE" id="PS50082">
    <property type="entry name" value="WD_REPEATS_2"/>
    <property type="match status" value="5"/>
</dbReference>
<feature type="repeat" description="WD" evidence="6">
    <location>
        <begin position="531"/>
        <end position="567"/>
    </location>
</feature>
<dbReference type="SUPFAM" id="SSF50978">
    <property type="entry name" value="WD40 repeat-like"/>
    <property type="match status" value="1"/>
</dbReference>
<feature type="repeat" description="WD" evidence="6">
    <location>
        <begin position="395"/>
        <end position="434"/>
    </location>
</feature>
<dbReference type="PRINTS" id="PR00320">
    <property type="entry name" value="GPROTEINBRPT"/>
</dbReference>
<evidence type="ECO:0000259" key="8">
    <source>
        <dbReference type="PROSITE" id="PS50181"/>
    </source>
</evidence>
<feature type="repeat" description="WD" evidence="6">
    <location>
        <begin position="355"/>
        <end position="394"/>
    </location>
</feature>
<dbReference type="Pfam" id="PF12937">
    <property type="entry name" value="F-box-like"/>
    <property type="match status" value="1"/>
</dbReference>
<feature type="region of interest" description="Disordered" evidence="7">
    <location>
        <begin position="140"/>
        <end position="165"/>
    </location>
</feature>
<dbReference type="STRING" id="181874.A0A409VCZ8"/>
<dbReference type="PROSITE" id="PS00678">
    <property type="entry name" value="WD_REPEATS_1"/>
    <property type="match status" value="2"/>
</dbReference>
<dbReference type="Gene3D" id="3.20.20.80">
    <property type="entry name" value="Glycosidases"/>
    <property type="match status" value="1"/>
</dbReference>
<dbReference type="SUPFAM" id="SSF51445">
    <property type="entry name" value="(Trans)glycosidases"/>
    <property type="match status" value="1"/>
</dbReference>
<evidence type="ECO:0000256" key="1">
    <source>
        <dbReference type="ARBA" id="ARBA00005641"/>
    </source>
</evidence>
<dbReference type="Pfam" id="PF00150">
    <property type="entry name" value="Cellulase"/>
    <property type="match status" value="1"/>
</dbReference>
<dbReference type="GO" id="GO:0004553">
    <property type="term" value="F:hydrolase activity, hydrolyzing O-glycosyl compounds"/>
    <property type="evidence" value="ECO:0007669"/>
    <property type="project" value="InterPro"/>
</dbReference>
<keyword evidence="3" id="KW-0677">Repeat</keyword>
<dbReference type="SMART" id="SM00256">
    <property type="entry name" value="FBOX"/>
    <property type="match status" value="1"/>
</dbReference>
<dbReference type="InterPro" id="IPR036047">
    <property type="entry name" value="F-box-like_dom_sf"/>
</dbReference>
<dbReference type="GO" id="GO:0000272">
    <property type="term" value="P:polysaccharide catabolic process"/>
    <property type="evidence" value="ECO:0007669"/>
    <property type="project" value="InterPro"/>
</dbReference>
<reference evidence="9 10" key="1">
    <citation type="journal article" date="2018" name="Evol. Lett.">
        <title>Horizontal gene cluster transfer increased hallucinogenic mushroom diversity.</title>
        <authorList>
            <person name="Reynolds H.T."/>
            <person name="Vijayakumar V."/>
            <person name="Gluck-Thaler E."/>
            <person name="Korotkin H.B."/>
            <person name="Matheny P.B."/>
            <person name="Slot J.C."/>
        </authorList>
    </citation>
    <scope>NUCLEOTIDE SEQUENCE [LARGE SCALE GENOMIC DNA]</scope>
    <source>
        <strain evidence="9 10">2629</strain>
    </source>
</reference>
<dbReference type="CDD" id="cd00200">
    <property type="entry name" value="WD40"/>
    <property type="match status" value="1"/>
</dbReference>
<keyword evidence="2 6" id="KW-0853">WD repeat</keyword>
<keyword evidence="5" id="KW-0326">Glycosidase</keyword>
<evidence type="ECO:0000256" key="7">
    <source>
        <dbReference type="SAM" id="MobiDB-lite"/>
    </source>
</evidence>
<dbReference type="InterPro" id="IPR017853">
    <property type="entry name" value="GH"/>
</dbReference>
<dbReference type="Gene3D" id="1.20.1280.50">
    <property type="match status" value="1"/>
</dbReference>
<dbReference type="PROSITE" id="PS50294">
    <property type="entry name" value="WD_REPEATS_REGION"/>
    <property type="match status" value="1"/>
</dbReference>
<feature type="domain" description="F-box" evidence="8">
    <location>
        <begin position="68"/>
        <end position="114"/>
    </location>
</feature>
<keyword evidence="4" id="KW-0378">Hydrolase</keyword>
<dbReference type="PROSITE" id="PS50181">
    <property type="entry name" value="FBOX"/>
    <property type="match status" value="1"/>
</dbReference>
<dbReference type="InParanoid" id="A0A409VCZ8"/>
<evidence type="ECO:0000256" key="6">
    <source>
        <dbReference type="PROSITE-ProRule" id="PRU00221"/>
    </source>
</evidence>
<dbReference type="InterPro" id="IPR019775">
    <property type="entry name" value="WD40_repeat_CS"/>
</dbReference>
<dbReference type="PANTHER" id="PTHR14604">
    <property type="entry name" value="WD40 REPEAT PF20"/>
    <property type="match status" value="1"/>
</dbReference>
<dbReference type="InterPro" id="IPR015943">
    <property type="entry name" value="WD40/YVTN_repeat-like_dom_sf"/>
</dbReference>
<proteinExistence type="inferred from homology"/>
<dbReference type="InterPro" id="IPR001547">
    <property type="entry name" value="Glyco_hydro_5"/>
</dbReference>
<protein>
    <recommendedName>
        <fullName evidence="8">F-box domain-containing protein</fullName>
    </recommendedName>
</protein>
<dbReference type="OrthoDB" id="19711at2759"/>
<evidence type="ECO:0000313" key="10">
    <source>
        <dbReference type="Proteomes" id="UP000284842"/>
    </source>
</evidence>
<sequence length="1104" mass="125719">MNDPLHQHSLNPSTSTVEQDVDFEGNFNLHSDKPELKAETELAYRLLSSLPRARLASIQRRIAPLLQFDVVASLPPEVSLQIFSYLPFQTLLTCTLVCRRWQILANDQALWRTLCHERGWRWKQPPQTAMLQSPSRFELMDADDEGMGDSDEGESDLDHESADELPEDIESAKARLTQMQMQLDSELHGNPFFANVLRIYSTNSLFPGMSTYKTRVHTSVPSYLKRVHCHYFPKPDYKLLHQTHVKLRNRFLASAYRLSALQTRGSPTDGHTNTIYCLQLYTYPTTGKQVLFTGSRDKTIREWNLTTGAVERVISGVHSGSILSLCAHGGYLASAGSDRRVVVWDLDSDTLVKTISDHEDSVLCVRFDDKKLVSCSKDRTVRIYSFPDLDASHVLRAHRAAVNAVSISGAYIASASGDRSVRLWDATTGSLLRTFDKHHSRGIASIDFALPMVLTGSSDKHIRIFDVTTLKGWSTSPEYDDFPETSNDVLPLALPSSSSCSSFICQTCGSNNVDPLPIPQHIKRPDMRCVHTDLVRTVALDDDFVLSGSYDLSIKVWDRRTGSLIADLTGGHTGRILCIGFDSKKIVSCGEDQIKLPGLERLDEQSKGNYASTAHPRLLFLPSSDMSFLKVEGTKIVDSNGHEVILRGAGLGGWMCMENFISGFPGCEYQVREALEEVIGKEKSEFFFDRFLYHFFGDKDAEFFKSLGLNCIRIAVGYRHFEGEFANDMNPRVLKADAFNHLDRAIAACAAHSIYTVIDMHTAPGGQSGGWHADGGTHLANFWRHKDFQDRLLFIWENIADRYKDNPWVAGYNVLNEPADPHPQHANLVNFYDRAYATIRAKDPNHILFFDGNTFAIDFSKFPDDVLTRWPNSSYSIHDYATFGFPASPELYEGTDKQKAEMKRVYQRKRKWADDKGLCVWNGEWGPVYGRQEYDGDQTEEINKRRYMVLKDQLEIYKQDRLSWSIWLYKDIGFQGMVHVSRETPYMKRFGEFLRRKHRLAVDAWGKDDKDVRHIYKPISEHIRQDVVQDKSKLLLYPPVWSVEERTTRLCRTMLVAEFLVMEWADLFKGLNEAELEELAESFSFDNCLKREGLNEALRNHAQE</sequence>
<dbReference type="InterPro" id="IPR036322">
    <property type="entry name" value="WD40_repeat_dom_sf"/>
</dbReference>
<evidence type="ECO:0000256" key="2">
    <source>
        <dbReference type="ARBA" id="ARBA00022574"/>
    </source>
</evidence>
<organism evidence="9 10">
    <name type="scientific">Panaeolus cyanescens</name>
    <dbReference type="NCBI Taxonomy" id="181874"/>
    <lineage>
        <taxon>Eukaryota</taxon>
        <taxon>Fungi</taxon>
        <taxon>Dikarya</taxon>
        <taxon>Basidiomycota</taxon>
        <taxon>Agaricomycotina</taxon>
        <taxon>Agaricomycetes</taxon>
        <taxon>Agaricomycetidae</taxon>
        <taxon>Agaricales</taxon>
        <taxon>Agaricineae</taxon>
        <taxon>Galeropsidaceae</taxon>
        <taxon>Panaeolus</taxon>
    </lineage>
</organism>
<dbReference type="Pfam" id="PF00400">
    <property type="entry name" value="WD40"/>
    <property type="match status" value="6"/>
</dbReference>
<accession>A0A409VCZ8</accession>
<dbReference type="EMBL" id="NHTK01006127">
    <property type="protein sequence ID" value="PPQ63255.1"/>
    <property type="molecule type" value="Genomic_DNA"/>
</dbReference>
<comment type="caution">
    <text evidence="9">The sequence shown here is derived from an EMBL/GenBank/DDBJ whole genome shotgun (WGS) entry which is preliminary data.</text>
</comment>
<evidence type="ECO:0000256" key="3">
    <source>
        <dbReference type="ARBA" id="ARBA00022737"/>
    </source>
</evidence>
<dbReference type="Gene3D" id="2.130.10.10">
    <property type="entry name" value="YVTN repeat-like/Quinoprotein amine dehydrogenase"/>
    <property type="match status" value="2"/>
</dbReference>
<dbReference type="Proteomes" id="UP000284842">
    <property type="component" value="Unassembled WGS sequence"/>
</dbReference>
<keyword evidence="10" id="KW-1185">Reference proteome</keyword>